<evidence type="ECO:0000256" key="1">
    <source>
        <dbReference type="SAM" id="MobiDB-lite"/>
    </source>
</evidence>
<feature type="region of interest" description="Disordered" evidence="1">
    <location>
        <begin position="11"/>
        <end position="40"/>
    </location>
</feature>
<comment type="caution">
    <text evidence="2">The sequence shown here is derived from an EMBL/GenBank/DDBJ whole genome shotgun (WGS) entry which is preliminary data.</text>
</comment>
<dbReference type="PANTHER" id="PTHR36986">
    <property type="entry name" value="UPF0643 PROTEIN PB2B2.08"/>
    <property type="match status" value="1"/>
</dbReference>
<name>A0A9W4UUI8_9PLEO</name>
<organism evidence="2 3">
    <name type="scientific">Periconia digitata</name>
    <dbReference type="NCBI Taxonomy" id="1303443"/>
    <lineage>
        <taxon>Eukaryota</taxon>
        <taxon>Fungi</taxon>
        <taxon>Dikarya</taxon>
        <taxon>Ascomycota</taxon>
        <taxon>Pezizomycotina</taxon>
        <taxon>Dothideomycetes</taxon>
        <taxon>Pleosporomycetidae</taxon>
        <taxon>Pleosporales</taxon>
        <taxon>Massarineae</taxon>
        <taxon>Periconiaceae</taxon>
        <taxon>Periconia</taxon>
    </lineage>
</organism>
<keyword evidence="3" id="KW-1185">Reference proteome</keyword>
<proteinExistence type="predicted"/>
<sequence length="270" mass="30350">MAPGPNLAILAHENTHPNTDPLPSKTASTKPKPTTTTQKGTKVLHPSLITTEFDLLRFSAAAAQQLSTPTHVLTNQNDESNTEDLYSPLLISSPYNSPSHYLDLTTLTTPSLIFAKALTALKPLREDYATAPYTSSLNFSSTILPLVRELAAAERFEWKEQSFYVVIFRSKLQDGIDGEWLYKLDFESHREACESGGLLKYWFGKADAGRRNLATCFWHSRDDARKGGLGPWHAKARAAGRSLYEYINFSTHWFTILDGAEDFRFEDWTE</sequence>
<dbReference type="PANTHER" id="PTHR36986:SF1">
    <property type="entry name" value="UPF0643 PROTEIN PB2B2.08"/>
    <property type="match status" value="1"/>
</dbReference>
<reference evidence="2" key="1">
    <citation type="submission" date="2023-01" db="EMBL/GenBank/DDBJ databases">
        <authorList>
            <person name="Van Ghelder C."/>
            <person name="Rancurel C."/>
        </authorList>
    </citation>
    <scope>NUCLEOTIDE SEQUENCE</scope>
    <source>
        <strain evidence="2">CNCM I-4278</strain>
    </source>
</reference>
<dbReference type="AlphaFoldDB" id="A0A9W4UUI8"/>
<evidence type="ECO:0000313" key="3">
    <source>
        <dbReference type="Proteomes" id="UP001152607"/>
    </source>
</evidence>
<dbReference type="Proteomes" id="UP001152607">
    <property type="component" value="Unassembled WGS sequence"/>
</dbReference>
<dbReference type="EMBL" id="CAOQHR010000011">
    <property type="protein sequence ID" value="CAI6341201.1"/>
    <property type="molecule type" value="Genomic_DNA"/>
</dbReference>
<protein>
    <submittedName>
        <fullName evidence="2">Uncharacterized protein</fullName>
    </submittedName>
</protein>
<evidence type="ECO:0000313" key="2">
    <source>
        <dbReference type="EMBL" id="CAI6341201.1"/>
    </source>
</evidence>
<dbReference type="OrthoDB" id="2140489at2759"/>
<feature type="compositionally biased region" description="Low complexity" evidence="1">
    <location>
        <begin position="21"/>
        <end position="40"/>
    </location>
</feature>
<gene>
    <name evidence="2" type="ORF">PDIGIT_LOCUS14394</name>
</gene>
<accession>A0A9W4UUI8</accession>